<evidence type="ECO:0000256" key="7">
    <source>
        <dbReference type="RuleBase" id="RU363059"/>
    </source>
</evidence>
<dbReference type="GO" id="GO:0006950">
    <property type="term" value="P:response to stress"/>
    <property type="evidence" value="ECO:0007669"/>
    <property type="project" value="UniProtKB-ARBA"/>
</dbReference>
<evidence type="ECO:0000313" key="10">
    <source>
        <dbReference type="Proteomes" id="UP000241890"/>
    </source>
</evidence>
<dbReference type="OrthoDB" id="1716531at2759"/>
<evidence type="ECO:0000256" key="4">
    <source>
        <dbReference type="ARBA" id="ARBA00022824"/>
    </source>
</evidence>
<feature type="compositionally biased region" description="Low complexity" evidence="8">
    <location>
        <begin position="288"/>
        <end position="299"/>
    </location>
</feature>
<evidence type="ECO:0000256" key="2">
    <source>
        <dbReference type="ARBA" id="ARBA00008917"/>
    </source>
</evidence>
<proteinExistence type="inferred from homology"/>
<dbReference type="InParanoid" id="A0A2R5GJ16"/>
<evidence type="ECO:0000256" key="8">
    <source>
        <dbReference type="SAM" id="MobiDB-lite"/>
    </source>
</evidence>
<name>A0A2R5GJ16_9STRA</name>
<comment type="caution">
    <text evidence="9">The sequence shown here is derived from an EMBL/GenBank/DDBJ whole genome shotgun (WGS) entry which is preliminary data.</text>
</comment>
<keyword evidence="3 7" id="KW-0812">Transmembrane</keyword>
<dbReference type="GO" id="GO:0005789">
    <property type="term" value="C:endoplasmic reticulum membrane"/>
    <property type="evidence" value="ECO:0007669"/>
    <property type="project" value="UniProtKB-SubCell"/>
</dbReference>
<evidence type="ECO:0000256" key="5">
    <source>
        <dbReference type="ARBA" id="ARBA00022989"/>
    </source>
</evidence>
<dbReference type="AlphaFoldDB" id="A0A2R5GJ16"/>
<evidence type="ECO:0000256" key="1">
    <source>
        <dbReference type="ARBA" id="ARBA00004477"/>
    </source>
</evidence>
<reference evidence="9 10" key="1">
    <citation type="submission" date="2017-12" db="EMBL/GenBank/DDBJ databases">
        <title>Sequencing, de novo assembly and annotation of complete genome of a new Thraustochytrid species, strain FCC1311.</title>
        <authorList>
            <person name="Sedici K."/>
            <person name="Godart F."/>
            <person name="Aiese Cigliano R."/>
            <person name="Sanseverino W."/>
            <person name="Barakat M."/>
            <person name="Ortet P."/>
            <person name="Marechal E."/>
            <person name="Cagnac O."/>
            <person name="Amato A."/>
        </authorList>
    </citation>
    <scope>NUCLEOTIDE SEQUENCE [LARGE SCALE GENOMIC DNA]</scope>
</reference>
<keyword evidence="6 7" id="KW-0472">Membrane</keyword>
<feature type="region of interest" description="Disordered" evidence="8">
    <location>
        <begin position="288"/>
        <end position="397"/>
    </location>
</feature>
<protein>
    <recommendedName>
        <fullName evidence="7">Derlin</fullName>
    </recommendedName>
</protein>
<feature type="transmembrane region" description="Helical" evidence="7">
    <location>
        <begin position="142"/>
        <end position="166"/>
    </location>
</feature>
<organism evidence="9 10">
    <name type="scientific">Hondaea fermentalgiana</name>
    <dbReference type="NCBI Taxonomy" id="2315210"/>
    <lineage>
        <taxon>Eukaryota</taxon>
        <taxon>Sar</taxon>
        <taxon>Stramenopiles</taxon>
        <taxon>Bigyra</taxon>
        <taxon>Labyrinthulomycetes</taxon>
        <taxon>Thraustochytrida</taxon>
        <taxon>Thraustochytriidae</taxon>
        <taxon>Hondaea</taxon>
    </lineage>
</organism>
<feature type="transmembrane region" description="Helical" evidence="7">
    <location>
        <begin position="98"/>
        <end position="121"/>
    </location>
</feature>
<dbReference type="PANTHER" id="PTHR11009">
    <property type="entry name" value="DER1-LIKE PROTEIN, DERLIN"/>
    <property type="match status" value="1"/>
</dbReference>
<evidence type="ECO:0000256" key="6">
    <source>
        <dbReference type="ARBA" id="ARBA00023136"/>
    </source>
</evidence>
<dbReference type="EMBL" id="BEYU01000074">
    <property type="protein sequence ID" value="GBG30309.1"/>
    <property type="molecule type" value="Genomic_DNA"/>
</dbReference>
<feature type="compositionally biased region" description="Basic and acidic residues" evidence="8">
    <location>
        <begin position="319"/>
        <end position="343"/>
    </location>
</feature>
<comment type="function">
    <text evidence="7">May be involved in the degradation of misfolded endoplasmic reticulum (ER) luminal proteins.</text>
</comment>
<keyword evidence="5 7" id="KW-1133">Transmembrane helix</keyword>
<evidence type="ECO:0000313" key="9">
    <source>
        <dbReference type="EMBL" id="GBG30309.1"/>
    </source>
</evidence>
<evidence type="ECO:0000256" key="3">
    <source>
        <dbReference type="ARBA" id="ARBA00022692"/>
    </source>
</evidence>
<feature type="compositionally biased region" description="Basic and acidic residues" evidence="8">
    <location>
        <begin position="353"/>
        <end position="364"/>
    </location>
</feature>
<dbReference type="InterPro" id="IPR007599">
    <property type="entry name" value="DER1"/>
</dbReference>
<dbReference type="InterPro" id="IPR035952">
    <property type="entry name" value="Rhomboid-like_sf"/>
</dbReference>
<accession>A0A2R5GJ16</accession>
<comment type="similarity">
    <text evidence="2 7">Belongs to the derlin family.</text>
</comment>
<keyword evidence="4 7" id="KW-0256">Endoplasmic reticulum</keyword>
<feature type="transmembrane region" description="Helical" evidence="7">
    <location>
        <begin position="20"/>
        <end position="44"/>
    </location>
</feature>
<dbReference type="SUPFAM" id="SSF144091">
    <property type="entry name" value="Rhomboid-like"/>
    <property type="match status" value="1"/>
</dbReference>
<feature type="transmembrane region" description="Helical" evidence="7">
    <location>
        <begin position="56"/>
        <end position="78"/>
    </location>
</feature>
<gene>
    <name evidence="9" type="ORF">FCC1311_065282</name>
</gene>
<comment type="subcellular location">
    <subcellularLocation>
        <location evidence="1 7">Endoplasmic reticulum membrane</location>
        <topology evidence="1 7">Multi-pass membrane protein</topology>
    </subcellularLocation>
</comment>
<dbReference type="Proteomes" id="UP000241890">
    <property type="component" value="Unassembled WGS sequence"/>
</dbReference>
<keyword evidence="10" id="KW-1185">Reference proteome</keyword>
<sequence length="397" mass="44504">MNAGDPLGWYWEIPLVSRTYFTLSFLTTAGCALEVVSPLSLYFNYSLIVRGQLWRLVTSFLFFGLFSLDFVFHMYFLIRYCRLLEENSFRGPGRRADFVVFIVFCAVLMTLIAPFVNVPFMSSSLTFAMVHLWGRRNPHIRMNFLGLFTFTASYLSTVLFTFSLILGHSATVDLIGIVVGHIYYFWDDVYVDLARVRGWPAKHFLRLSTYLPQEPEIQLAAGFDLANDPLQPGPNPPFAQMGGEAPRDEHVYRDAEDEEENIDQGDVAQFHHDGEATATPTAATVLASATAGESTTSASDLGQETSDPILEGETNVPTERPDLARDALEDMRSQRAAAAERRLQRLAQEDGTSEEKARATELRQRIVGRTDAASDESLPLRTADAPHNDEVEVTHEE</sequence>
<feature type="compositionally biased region" description="Basic and acidic residues" evidence="8">
    <location>
        <begin position="384"/>
        <end position="397"/>
    </location>
</feature>
<dbReference type="Pfam" id="PF04511">
    <property type="entry name" value="DER1"/>
    <property type="match status" value="1"/>
</dbReference>